<keyword evidence="2" id="KW-1185">Reference proteome</keyword>
<comment type="caution">
    <text evidence="1">The sequence shown here is derived from an EMBL/GenBank/DDBJ whole genome shotgun (WGS) entry which is preliminary data.</text>
</comment>
<protein>
    <submittedName>
        <fullName evidence="1">Uncharacterized protein</fullName>
    </submittedName>
</protein>
<evidence type="ECO:0000313" key="2">
    <source>
        <dbReference type="Proteomes" id="UP001239111"/>
    </source>
</evidence>
<sequence length="129" mass="14534">MAPQRGQMSEACGVERIPPPTSMNKGQRRMTNFNRDHYEQQPVGDWSDPVYTPQNPVIPRSNQRGPNARSNNWNRNSKAGKEPKGKGPIQPKPVTDQSEAIPKAKTETLIDEPLWQSGPYSGKKKKKKK</sequence>
<evidence type="ECO:0000313" key="1">
    <source>
        <dbReference type="EMBL" id="KAJ8680386.1"/>
    </source>
</evidence>
<gene>
    <name evidence="1" type="ORF">QAD02_016173</name>
</gene>
<accession>A0ACC2PBM4</accession>
<dbReference type="Proteomes" id="UP001239111">
    <property type="component" value="Chromosome 2"/>
</dbReference>
<dbReference type="EMBL" id="CM056742">
    <property type="protein sequence ID" value="KAJ8680386.1"/>
    <property type="molecule type" value="Genomic_DNA"/>
</dbReference>
<proteinExistence type="predicted"/>
<name>A0ACC2PBM4_9HYME</name>
<reference evidence="1" key="1">
    <citation type="submission" date="2023-04" db="EMBL/GenBank/DDBJ databases">
        <title>A chromosome-level genome assembly of the parasitoid wasp Eretmocerus hayati.</title>
        <authorList>
            <person name="Zhong Y."/>
            <person name="Liu S."/>
            <person name="Liu Y."/>
        </authorList>
    </citation>
    <scope>NUCLEOTIDE SEQUENCE</scope>
    <source>
        <strain evidence="1">ZJU_SS_LIU_2023</strain>
    </source>
</reference>
<organism evidence="1 2">
    <name type="scientific">Eretmocerus hayati</name>
    <dbReference type="NCBI Taxonomy" id="131215"/>
    <lineage>
        <taxon>Eukaryota</taxon>
        <taxon>Metazoa</taxon>
        <taxon>Ecdysozoa</taxon>
        <taxon>Arthropoda</taxon>
        <taxon>Hexapoda</taxon>
        <taxon>Insecta</taxon>
        <taxon>Pterygota</taxon>
        <taxon>Neoptera</taxon>
        <taxon>Endopterygota</taxon>
        <taxon>Hymenoptera</taxon>
        <taxon>Apocrita</taxon>
        <taxon>Proctotrupomorpha</taxon>
        <taxon>Chalcidoidea</taxon>
        <taxon>Aphelinidae</taxon>
        <taxon>Aphelininae</taxon>
        <taxon>Eretmocerus</taxon>
    </lineage>
</organism>